<proteinExistence type="predicted"/>
<protein>
    <submittedName>
        <fullName evidence="2">Uncharacterized protein</fullName>
    </submittedName>
</protein>
<sequence>MHNGTAATLEKVFECFSRVKSFICTSPNITSKTFESLLKIPQFLTILSFWLYSVSEDFDIDSFNIYMKKNKHSKIRLDFCGTVSEAYKNRLNLFVDEIIATENQGYKPPLISCDGLDGEKYGKLYNLYIKNL</sequence>
<organism evidence="1 2">
    <name type="scientific">Panagrolaimus davidi</name>
    <dbReference type="NCBI Taxonomy" id="227884"/>
    <lineage>
        <taxon>Eukaryota</taxon>
        <taxon>Metazoa</taxon>
        <taxon>Ecdysozoa</taxon>
        <taxon>Nematoda</taxon>
        <taxon>Chromadorea</taxon>
        <taxon>Rhabditida</taxon>
        <taxon>Tylenchina</taxon>
        <taxon>Panagrolaimomorpha</taxon>
        <taxon>Panagrolaimoidea</taxon>
        <taxon>Panagrolaimidae</taxon>
        <taxon>Panagrolaimus</taxon>
    </lineage>
</organism>
<evidence type="ECO:0000313" key="2">
    <source>
        <dbReference type="WBParaSite" id="PDA_v2.g1079.t1"/>
    </source>
</evidence>
<name>A0A914NZC8_9BILA</name>
<reference evidence="2" key="1">
    <citation type="submission" date="2022-11" db="UniProtKB">
        <authorList>
            <consortium name="WormBaseParasite"/>
        </authorList>
    </citation>
    <scope>IDENTIFICATION</scope>
</reference>
<dbReference type="WBParaSite" id="PDA_v2.g1079.t1">
    <property type="protein sequence ID" value="PDA_v2.g1079.t1"/>
    <property type="gene ID" value="PDA_v2.g1079"/>
</dbReference>
<accession>A0A914NZC8</accession>
<dbReference type="AlphaFoldDB" id="A0A914NZC8"/>
<evidence type="ECO:0000313" key="1">
    <source>
        <dbReference type="Proteomes" id="UP000887578"/>
    </source>
</evidence>
<dbReference type="Proteomes" id="UP000887578">
    <property type="component" value="Unplaced"/>
</dbReference>
<keyword evidence="1" id="KW-1185">Reference proteome</keyword>